<accession>A0ABV0QQD0</accession>
<organism evidence="2 3">
    <name type="scientific">Xenoophorus captivus</name>
    <dbReference type="NCBI Taxonomy" id="1517983"/>
    <lineage>
        <taxon>Eukaryota</taxon>
        <taxon>Metazoa</taxon>
        <taxon>Chordata</taxon>
        <taxon>Craniata</taxon>
        <taxon>Vertebrata</taxon>
        <taxon>Euteleostomi</taxon>
        <taxon>Actinopterygii</taxon>
        <taxon>Neopterygii</taxon>
        <taxon>Teleostei</taxon>
        <taxon>Neoteleostei</taxon>
        <taxon>Acanthomorphata</taxon>
        <taxon>Ovalentaria</taxon>
        <taxon>Atherinomorphae</taxon>
        <taxon>Cyprinodontiformes</taxon>
        <taxon>Goodeidae</taxon>
        <taxon>Xenoophorus</taxon>
    </lineage>
</organism>
<keyword evidence="1" id="KW-0472">Membrane</keyword>
<gene>
    <name evidence="2" type="ORF">XENOCAPTIV_000913</name>
</gene>
<name>A0ABV0QQD0_9TELE</name>
<dbReference type="EMBL" id="JAHRIN010017889">
    <property type="protein sequence ID" value="MEQ2197608.1"/>
    <property type="molecule type" value="Genomic_DNA"/>
</dbReference>
<sequence>MKTFYPKRIWYETIGNMWFVYHQHAISEAKLRQAELDYLLTGTRSWSTQCNRKVKQFSEAVAFIEQNCNPSPFLSFLVFLPPSLCVTFFCLHNMVPFYFL</sequence>
<dbReference type="Proteomes" id="UP001434883">
    <property type="component" value="Unassembled WGS sequence"/>
</dbReference>
<evidence type="ECO:0000256" key="1">
    <source>
        <dbReference type="SAM" id="Phobius"/>
    </source>
</evidence>
<keyword evidence="1" id="KW-1133">Transmembrane helix</keyword>
<protein>
    <submittedName>
        <fullName evidence="2">Uncharacterized protein</fullName>
    </submittedName>
</protein>
<evidence type="ECO:0000313" key="3">
    <source>
        <dbReference type="Proteomes" id="UP001434883"/>
    </source>
</evidence>
<keyword evidence="1" id="KW-0812">Transmembrane</keyword>
<reference evidence="2 3" key="1">
    <citation type="submission" date="2021-06" db="EMBL/GenBank/DDBJ databases">
        <authorList>
            <person name="Palmer J.M."/>
        </authorList>
    </citation>
    <scope>NUCLEOTIDE SEQUENCE [LARGE SCALE GENOMIC DNA]</scope>
    <source>
        <strain evidence="2 3">XC_2019</strain>
        <tissue evidence="2">Muscle</tissue>
    </source>
</reference>
<evidence type="ECO:0000313" key="2">
    <source>
        <dbReference type="EMBL" id="MEQ2197608.1"/>
    </source>
</evidence>
<feature type="transmembrane region" description="Helical" evidence="1">
    <location>
        <begin position="73"/>
        <end position="95"/>
    </location>
</feature>
<keyword evidence="3" id="KW-1185">Reference proteome</keyword>
<comment type="caution">
    <text evidence="2">The sequence shown here is derived from an EMBL/GenBank/DDBJ whole genome shotgun (WGS) entry which is preliminary data.</text>
</comment>
<proteinExistence type="predicted"/>